<dbReference type="EMBL" id="JH994023">
    <property type="protein sequence ID" value="ELQ74793.1"/>
    <property type="molecule type" value="Genomic_DNA"/>
</dbReference>
<name>L7JTK3_TRAHO</name>
<keyword evidence="2" id="KW-1185">Reference proteome</keyword>
<evidence type="ECO:0000313" key="1">
    <source>
        <dbReference type="EMBL" id="ELQ74793.1"/>
    </source>
</evidence>
<sequence>MQNNLQKSEIDRLYEKFRALLLKKAELSAKINDEKTRKLKIEAKKRTILDFLRIIRAIKQHTSHNTTENAINDLRNILKHSGGLSMYDEYVAQCTEYEKLQKELRFRKLLSSMTFTKNPIIFDTRKEIFAILNIGVMPTAHQTDFYNRYFIYPINYRVERVFRGYRTDHSSLLVYTCVILNKDDKVVFEIYDNNKLLVSGGKSIWKNFCDLFKMNINDVKLEDFFALTNKNVQFMIEDSVDLKRYEQYIPLRERK</sequence>
<dbReference type="OrthoDB" id="2192852at2759"/>
<dbReference type="GO" id="GO:0005634">
    <property type="term" value="C:nucleus"/>
    <property type="evidence" value="ECO:0007669"/>
    <property type="project" value="InterPro"/>
</dbReference>
<gene>
    <name evidence="1" type="ORF">THOM_2270</name>
</gene>
<reference evidence="1 2" key="1">
    <citation type="journal article" date="2012" name="PLoS Pathog.">
        <title>The genome of the obligate intracellular parasite Trachipleistophora hominis: new insights into microsporidian genome dynamics and reductive evolution.</title>
        <authorList>
            <person name="Heinz E."/>
            <person name="Williams T.A."/>
            <person name="Nakjang S."/>
            <person name="Noel C.J."/>
            <person name="Swan D.C."/>
            <person name="Goldberg A.V."/>
            <person name="Harris S.R."/>
            <person name="Weinmaier T."/>
            <person name="Markert S."/>
            <person name="Becher D."/>
            <person name="Bernhardt J."/>
            <person name="Dagan T."/>
            <person name="Hacker C."/>
            <person name="Lucocq J.M."/>
            <person name="Schweder T."/>
            <person name="Rattei T."/>
            <person name="Hall N."/>
            <person name="Hirt R.P."/>
            <person name="Embley T.M."/>
        </authorList>
    </citation>
    <scope>NUCLEOTIDE SEQUENCE [LARGE SCALE GENOMIC DNA]</scope>
</reference>
<proteinExistence type="predicted"/>
<dbReference type="Pfam" id="PF05964">
    <property type="entry name" value="FYRN"/>
    <property type="match status" value="1"/>
</dbReference>
<dbReference type="Proteomes" id="UP000011185">
    <property type="component" value="Unassembled WGS sequence"/>
</dbReference>
<dbReference type="OMA" id="YFIYPIN"/>
<dbReference type="PROSITE" id="PS51542">
    <property type="entry name" value="FYRN"/>
    <property type="match status" value="1"/>
</dbReference>
<protein>
    <submittedName>
        <fullName evidence="1">Putative FY-rich</fullName>
    </submittedName>
</protein>
<dbReference type="HOGENOM" id="CLU_1090704_0_0_1"/>
<dbReference type="AlphaFoldDB" id="L7JTK3"/>
<dbReference type="InterPro" id="IPR003888">
    <property type="entry name" value="FYrich_N"/>
</dbReference>
<evidence type="ECO:0000313" key="2">
    <source>
        <dbReference type="Proteomes" id="UP000011185"/>
    </source>
</evidence>
<dbReference type="Gene3D" id="3.30.160.360">
    <property type="match status" value="1"/>
</dbReference>
<accession>L7JTK3</accession>
<dbReference type="VEuPathDB" id="MicrosporidiaDB:THOM_2270"/>
<organism evidence="1 2">
    <name type="scientific">Trachipleistophora hominis</name>
    <name type="common">Microsporidian parasite</name>
    <dbReference type="NCBI Taxonomy" id="72359"/>
    <lineage>
        <taxon>Eukaryota</taxon>
        <taxon>Fungi</taxon>
        <taxon>Fungi incertae sedis</taxon>
        <taxon>Microsporidia</taxon>
        <taxon>Pleistophoridae</taxon>
        <taxon>Trachipleistophora</taxon>
    </lineage>
</organism>
<dbReference type="InParanoid" id="L7JTK3"/>
<dbReference type="STRING" id="72359.L7JTK3"/>